<feature type="transmembrane region" description="Helical" evidence="1">
    <location>
        <begin position="129"/>
        <end position="149"/>
    </location>
</feature>
<feature type="transmembrane region" description="Helical" evidence="1">
    <location>
        <begin position="68"/>
        <end position="88"/>
    </location>
</feature>
<feature type="transmembrane region" description="Helical" evidence="1">
    <location>
        <begin position="221"/>
        <end position="241"/>
    </location>
</feature>
<name>A0ABX9Y915_MICCH</name>
<evidence type="ECO:0008006" key="4">
    <source>
        <dbReference type="Google" id="ProtNLM"/>
    </source>
</evidence>
<comment type="caution">
    <text evidence="2">The sequence shown here is derived from an EMBL/GenBank/DDBJ whole genome shotgun (WGS) entry which is preliminary data.</text>
</comment>
<evidence type="ECO:0000313" key="3">
    <source>
        <dbReference type="Proteomes" id="UP000274694"/>
    </source>
</evidence>
<keyword evidence="1" id="KW-0472">Membrane</keyword>
<dbReference type="SUPFAM" id="SSF103481">
    <property type="entry name" value="Multidrug resistance efflux transporter EmrE"/>
    <property type="match status" value="1"/>
</dbReference>
<feature type="transmembrane region" description="Helical" evidence="1">
    <location>
        <begin position="100"/>
        <end position="117"/>
    </location>
</feature>
<dbReference type="PANTHER" id="PTHR40761:SF1">
    <property type="entry name" value="CONSERVED INTEGRAL MEMBRANE ALANINE VALINE AND LEUCINE RICH PROTEIN-RELATED"/>
    <property type="match status" value="1"/>
</dbReference>
<proteinExistence type="predicted"/>
<protein>
    <recommendedName>
        <fullName evidence="4">EamA/RhaT family transporter</fullName>
    </recommendedName>
</protein>
<dbReference type="EMBL" id="QGTA01000107">
    <property type="protein sequence ID" value="RQW96781.1"/>
    <property type="molecule type" value="Genomic_DNA"/>
</dbReference>
<dbReference type="NCBIfam" id="NF038012">
    <property type="entry name" value="DMT_1"/>
    <property type="match status" value="1"/>
</dbReference>
<feature type="transmembrane region" description="Helical" evidence="1">
    <location>
        <begin position="156"/>
        <end position="175"/>
    </location>
</feature>
<keyword evidence="3" id="KW-1185">Reference proteome</keyword>
<dbReference type="RefSeq" id="WP_043322834.1">
    <property type="nucleotide sequence ID" value="NZ_CBDRBH010000021.1"/>
</dbReference>
<gene>
    <name evidence="2" type="ORF">DLJ60_03900</name>
</gene>
<reference evidence="2 3" key="1">
    <citation type="submission" date="2018-05" db="EMBL/GenBank/DDBJ databases">
        <title>Micromonospora from Atacama Desert.</title>
        <authorList>
            <person name="Carro L."/>
            <person name="Goodfellow M."/>
            <person name="Klenk H.-P."/>
        </authorList>
    </citation>
    <scope>NUCLEOTIDE SEQUENCE [LARGE SCALE GENOMIC DNA]</scope>
    <source>
        <strain evidence="2 3">LB41</strain>
    </source>
</reference>
<keyword evidence="1" id="KW-0812">Transmembrane</keyword>
<accession>A0ABX9Y915</accession>
<evidence type="ECO:0000313" key="2">
    <source>
        <dbReference type="EMBL" id="RQW96781.1"/>
    </source>
</evidence>
<sequence>MIFYALAGAFSFALSAALHQRAAAQQPRFAALDPRLLLRLFRNRLWLSGWIPDTAGVVFQVLALRSGALAVVQPIMASGLFMAVLIEAVIAGQRVARRDLLAVAVGVVGLTAFLLLADVRAGVTRPAPTAWTVAMSCAVAAITACVLAARRRHGAARGALLGVASGVAYSFAAALVKDLAGGSPGSLLSAVVSWRSAALIVAVAIGLILNQAAFQHGRLAAPLTALTLTDPVVSVLVAITVFRETLSDEPIRIVGLVLAAVTVGGGVWLAASACSAGSVEHRRR</sequence>
<dbReference type="PANTHER" id="PTHR40761">
    <property type="entry name" value="CONSERVED INTEGRAL MEMBRANE ALANINE VALINE AND LEUCINE RICH PROTEIN-RELATED"/>
    <property type="match status" value="1"/>
</dbReference>
<evidence type="ECO:0000256" key="1">
    <source>
        <dbReference type="SAM" id="Phobius"/>
    </source>
</evidence>
<dbReference type="Proteomes" id="UP000274694">
    <property type="component" value="Unassembled WGS sequence"/>
</dbReference>
<organism evidence="2 3">
    <name type="scientific">Micromonospora chalcea</name>
    <dbReference type="NCBI Taxonomy" id="1874"/>
    <lineage>
        <taxon>Bacteria</taxon>
        <taxon>Bacillati</taxon>
        <taxon>Actinomycetota</taxon>
        <taxon>Actinomycetes</taxon>
        <taxon>Micromonosporales</taxon>
        <taxon>Micromonosporaceae</taxon>
        <taxon>Micromonospora</taxon>
    </lineage>
</organism>
<feature type="transmembrane region" description="Helical" evidence="1">
    <location>
        <begin position="253"/>
        <end position="279"/>
    </location>
</feature>
<feature type="transmembrane region" description="Helical" evidence="1">
    <location>
        <begin position="187"/>
        <end position="209"/>
    </location>
</feature>
<dbReference type="InterPro" id="IPR037185">
    <property type="entry name" value="EmrE-like"/>
</dbReference>
<keyword evidence="1" id="KW-1133">Transmembrane helix</keyword>